<dbReference type="AlphaFoldDB" id="A0A485M0P2"/>
<evidence type="ECO:0000259" key="1">
    <source>
        <dbReference type="Pfam" id="PF14344"/>
    </source>
</evidence>
<dbReference type="Pfam" id="PF14344">
    <property type="entry name" value="DUF4397"/>
    <property type="match status" value="1"/>
</dbReference>
<sequence>MKKTIIMLACAGILVAGALGCDDDDDDDIVGEEVLESELRVIHTGVGVPQVDVYLDDTLLIEALDHGESSGYEIVPSGAHTIEVTPAGSTDTMITLDEHGLEPQAGTTLFIMGSPADFRPVVTIDSQDPAADKAFVRFVHAAPDVPAVDVRTGSEGGAPVFEGVSFGVVTEYTELRPGGYIFVITDSENAAPVAAFEEAEIEAGNVYSFTALGTLTPGDEHDFMARVYVDNDGGDAFAELVPEMLQQPQAGDSAGTGE</sequence>
<evidence type="ECO:0000313" key="2">
    <source>
        <dbReference type="EMBL" id="VFU15279.1"/>
    </source>
</evidence>
<gene>
    <name evidence="2" type="ORF">SCFA_400024</name>
</gene>
<protein>
    <recommendedName>
        <fullName evidence="1">DUF4397 domain-containing protein</fullName>
    </recommendedName>
</protein>
<name>A0A485M0P2_9ZZZZ</name>
<dbReference type="PROSITE" id="PS51257">
    <property type="entry name" value="PROKAR_LIPOPROTEIN"/>
    <property type="match status" value="1"/>
</dbReference>
<feature type="domain" description="DUF4397" evidence="1">
    <location>
        <begin position="37"/>
        <end position="151"/>
    </location>
</feature>
<organism evidence="2">
    <name type="scientific">anaerobic digester metagenome</name>
    <dbReference type="NCBI Taxonomy" id="1263854"/>
    <lineage>
        <taxon>unclassified sequences</taxon>
        <taxon>metagenomes</taxon>
        <taxon>ecological metagenomes</taxon>
    </lineage>
</organism>
<proteinExistence type="predicted"/>
<accession>A0A485M0P2</accession>
<dbReference type="EMBL" id="CAADRM010000104">
    <property type="protein sequence ID" value="VFU15279.1"/>
    <property type="molecule type" value="Genomic_DNA"/>
</dbReference>
<reference evidence="2" key="1">
    <citation type="submission" date="2019-03" db="EMBL/GenBank/DDBJ databases">
        <authorList>
            <person name="Hao L."/>
        </authorList>
    </citation>
    <scope>NUCLEOTIDE SEQUENCE</scope>
</reference>
<dbReference type="InterPro" id="IPR025510">
    <property type="entry name" value="DUF4397"/>
</dbReference>